<dbReference type="Proteomes" id="UP000193560">
    <property type="component" value="Unassembled WGS sequence"/>
</dbReference>
<evidence type="ECO:0000313" key="1">
    <source>
        <dbReference type="EMBL" id="ORZ15123.1"/>
    </source>
</evidence>
<accession>A0A1X2IEJ1</accession>
<sequence length="74" mass="8614">MFRRSRKINKILFELCMIMHFQLLMFSRLMLTFHGLSLSRLSVMYVPTMTARKRRQVMLAAGGKDGILCMTVVS</sequence>
<protein>
    <submittedName>
        <fullName evidence="1">Uncharacterized protein</fullName>
    </submittedName>
</protein>
<dbReference type="EMBL" id="MCGE01000013">
    <property type="protein sequence ID" value="ORZ15123.1"/>
    <property type="molecule type" value="Genomic_DNA"/>
</dbReference>
<reference evidence="1 2" key="1">
    <citation type="submission" date="2016-07" db="EMBL/GenBank/DDBJ databases">
        <title>Pervasive Adenine N6-methylation of Active Genes in Fungi.</title>
        <authorList>
            <consortium name="DOE Joint Genome Institute"/>
            <person name="Mondo S.J."/>
            <person name="Dannebaum R.O."/>
            <person name="Kuo R.C."/>
            <person name="Labutti K."/>
            <person name="Haridas S."/>
            <person name="Kuo A."/>
            <person name="Salamov A."/>
            <person name="Ahrendt S.R."/>
            <person name="Lipzen A."/>
            <person name="Sullivan W."/>
            <person name="Andreopoulos W.B."/>
            <person name="Clum A."/>
            <person name="Lindquist E."/>
            <person name="Daum C."/>
            <person name="Ramamoorthy G.K."/>
            <person name="Gryganskyi A."/>
            <person name="Culley D."/>
            <person name="Magnuson J.K."/>
            <person name="James T.Y."/>
            <person name="O'Malley M.A."/>
            <person name="Stajich J.E."/>
            <person name="Spatafora J.W."/>
            <person name="Visel A."/>
            <person name="Grigoriev I.V."/>
        </authorList>
    </citation>
    <scope>NUCLEOTIDE SEQUENCE [LARGE SCALE GENOMIC DNA]</scope>
    <source>
        <strain evidence="1 2">NRRL 1336</strain>
    </source>
</reference>
<gene>
    <name evidence="1" type="ORF">BCR42DRAFT_416455</name>
</gene>
<keyword evidence="2" id="KW-1185">Reference proteome</keyword>
<evidence type="ECO:0000313" key="2">
    <source>
        <dbReference type="Proteomes" id="UP000193560"/>
    </source>
</evidence>
<proteinExistence type="predicted"/>
<comment type="caution">
    <text evidence="1">The sequence shown here is derived from an EMBL/GenBank/DDBJ whole genome shotgun (WGS) entry which is preliminary data.</text>
</comment>
<organism evidence="1 2">
    <name type="scientific">Absidia repens</name>
    <dbReference type="NCBI Taxonomy" id="90262"/>
    <lineage>
        <taxon>Eukaryota</taxon>
        <taxon>Fungi</taxon>
        <taxon>Fungi incertae sedis</taxon>
        <taxon>Mucoromycota</taxon>
        <taxon>Mucoromycotina</taxon>
        <taxon>Mucoromycetes</taxon>
        <taxon>Mucorales</taxon>
        <taxon>Cunninghamellaceae</taxon>
        <taxon>Absidia</taxon>
    </lineage>
</organism>
<dbReference type="AlphaFoldDB" id="A0A1X2IEJ1"/>
<name>A0A1X2IEJ1_9FUNG</name>